<dbReference type="AlphaFoldDB" id="A0A223CZX0"/>
<feature type="chain" id="PRO_5012668673" description="Peptidase C-terminal archaeal/bacterial domain-containing protein" evidence="1">
    <location>
        <begin position="24"/>
        <end position="130"/>
    </location>
</feature>
<evidence type="ECO:0000313" key="2">
    <source>
        <dbReference type="EMBL" id="ASS74647.1"/>
    </source>
</evidence>
<organism evidence="2 3">
    <name type="scientific">Tumebacillus algifaecis</name>
    <dbReference type="NCBI Taxonomy" id="1214604"/>
    <lineage>
        <taxon>Bacteria</taxon>
        <taxon>Bacillati</taxon>
        <taxon>Bacillota</taxon>
        <taxon>Bacilli</taxon>
        <taxon>Bacillales</taxon>
        <taxon>Alicyclobacillaceae</taxon>
        <taxon>Tumebacillus</taxon>
    </lineage>
</organism>
<keyword evidence="1" id="KW-0732">Signal</keyword>
<gene>
    <name evidence="2" type="ORF">CIG75_06460</name>
</gene>
<evidence type="ECO:0000256" key="1">
    <source>
        <dbReference type="SAM" id="SignalP"/>
    </source>
</evidence>
<dbReference type="KEGG" id="tab:CIG75_06460"/>
<keyword evidence="3" id="KW-1185">Reference proteome</keyword>
<sequence length="130" mass="13461">MKKALIAAVVALSVCTLPVAAMAAPVNHTSQGIINPEVDTYGPNSFSVANYLYVNSGNTFTASSTTMTVQIDNLSGSVTVSLEKDGNAVSNYNYTSSKAVNFTVTKGSSYKIKVTNSGSGTASGKLSVMY</sequence>
<accession>A0A223CZX0</accession>
<evidence type="ECO:0000313" key="3">
    <source>
        <dbReference type="Proteomes" id="UP000214688"/>
    </source>
</evidence>
<name>A0A223CZX0_9BACL</name>
<protein>
    <recommendedName>
        <fullName evidence="4">Peptidase C-terminal archaeal/bacterial domain-containing protein</fullName>
    </recommendedName>
</protein>
<dbReference type="RefSeq" id="WP_094235897.1">
    <property type="nucleotide sequence ID" value="NZ_CP022657.1"/>
</dbReference>
<feature type="signal peptide" evidence="1">
    <location>
        <begin position="1"/>
        <end position="23"/>
    </location>
</feature>
<reference evidence="2 3" key="1">
    <citation type="journal article" date="2015" name="Int. J. Syst. Evol. Microbiol.">
        <title>Tumebacillus algifaecis sp. nov., isolated from decomposing algal scum.</title>
        <authorList>
            <person name="Wu Y.F."/>
            <person name="Zhang B."/>
            <person name="Xing P."/>
            <person name="Wu Q.L."/>
            <person name="Liu S.J."/>
        </authorList>
    </citation>
    <scope>NUCLEOTIDE SEQUENCE [LARGE SCALE GENOMIC DNA]</scope>
    <source>
        <strain evidence="2 3">THMBR28</strain>
    </source>
</reference>
<evidence type="ECO:0008006" key="4">
    <source>
        <dbReference type="Google" id="ProtNLM"/>
    </source>
</evidence>
<dbReference type="EMBL" id="CP022657">
    <property type="protein sequence ID" value="ASS74647.1"/>
    <property type="molecule type" value="Genomic_DNA"/>
</dbReference>
<dbReference type="Proteomes" id="UP000214688">
    <property type="component" value="Chromosome"/>
</dbReference>
<proteinExistence type="predicted"/>